<reference evidence="1" key="1">
    <citation type="submission" date="2022-07" db="EMBL/GenBank/DDBJ databases">
        <title>Phylogenomic reconstructions and comparative analyses of Kickxellomycotina fungi.</title>
        <authorList>
            <person name="Reynolds N.K."/>
            <person name="Stajich J.E."/>
            <person name="Barry K."/>
            <person name="Grigoriev I.V."/>
            <person name="Crous P."/>
            <person name="Smith M.E."/>
        </authorList>
    </citation>
    <scope>NUCLEOTIDE SEQUENCE</scope>
    <source>
        <strain evidence="1">NRRL 5244</strain>
    </source>
</reference>
<evidence type="ECO:0000313" key="1">
    <source>
        <dbReference type="EMBL" id="KAJ1949995.1"/>
    </source>
</evidence>
<evidence type="ECO:0000313" key="2">
    <source>
        <dbReference type="Proteomes" id="UP001150603"/>
    </source>
</evidence>
<dbReference type="EMBL" id="JANBPW010000311">
    <property type="protein sequence ID" value="KAJ1949995.1"/>
    <property type="molecule type" value="Genomic_DNA"/>
</dbReference>
<name>A0ACC1JFJ9_9FUNG</name>
<protein>
    <submittedName>
        <fullName evidence="1">Uncharacterized protein</fullName>
    </submittedName>
</protein>
<proteinExistence type="predicted"/>
<sequence length="71" mass="7013">MKLSIVLSSLVALAAATPGLNIPGILNLEFGGPNGGLSLNVLSGLVKADIGGSHKASKPPAAKPKPVLSFP</sequence>
<accession>A0ACC1JFJ9</accession>
<comment type="caution">
    <text evidence="1">The sequence shown here is derived from an EMBL/GenBank/DDBJ whole genome shotgun (WGS) entry which is preliminary data.</text>
</comment>
<gene>
    <name evidence="1" type="ORF">FBU59_000892</name>
</gene>
<organism evidence="1 2">
    <name type="scientific">Linderina macrospora</name>
    <dbReference type="NCBI Taxonomy" id="4868"/>
    <lineage>
        <taxon>Eukaryota</taxon>
        <taxon>Fungi</taxon>
        <taxon>Fungi incertae sedis</taxon>
        <taxon>Zoopagomycota</taxon>
        <taxon>Kickxellomycotina</taxon>
        <taxon>Kickxellomycetes</taxon>
        <taxon>Kickxellales</taxon>
        <taxon>Kickxellaceae</taxon>
        <taxon>Linderina</taxon>
    </lineage>
</organism>
<dbReference type="Proteomes" id="UP001150603">
    <property type="component" value="Unassembled WGS sequence"/>
</dbReference>
<keyword evidence="2" id="KW-1185">Reference proteome</keyword>